<dbReference type="Gene3D" id="3.40.20.10">
    <property type="entry name" value="Severin"/>
    <property type="match status" value="7"/>
</dbReference>
<comment type="similarity">
    <text evidence="1">Belongs to the villin/gelsolin family.</text>
</comment>
<gene>
    <name evidence="4" type="ORF">QE152_g8499</name>
</gene>
<dbReference type="CDD" id="cd11288">
    <property type="entry name" value="gelsolin_S5_like"/>
    <property type="match status" value="1"/>
</dbReference>
<dbReference type="InterPro" id="IPR003128">
    <property type="entry name" value="Villin_headpiece"/>
</dbReference>
<keyword evidence="2" id="KW-0677">Repeat</keyword>
<dbReference type="CDD" id="cd11292">
    <property type="entry name" value="gelsolin_S3_like"/>
    <property type="match status" value="1"/>
</dbReference>
<evidence type="ECO:0000313" key="4">
    <source>
        <dbReference type="EMBL" id="KAK9743549.1"/>
    </source>
</evidence>
<accession>A0AAW1MBA4</accession>
<dbReference type="EMBL" id="JASPKY010000068">
    <property type="protein sequence ID" value="KAK9743549.1"/>
    <property type="molecule type" value="Genomic_DNA"/>
</dbReference>
<feature type="domain" description="HP" evidence="3">
    <location>
        <begin position="773"/>
        <end position="838"/>
    </location>
</feature>
<organism evidence="4 5">
    <name type="scientific">Popillia japonica</name>
    <name type="common">Japanese beetle</name>
    <dbReference type="NCBI Taxonomy" id="7064"/>
    <lineage>
        <taxon>Eukaryota</taxon>
        <taxon>Metazoa</taxon>
        <taxon>Ecdysozoa</taxon>
        <taxon>Arthropoda</taxon>
        <taxon>Hexapoda</taxon>
        <taxon>Insecta</taxon>
        <taxon>Pterygota</taxon>
        <taxon>Neoptera</taxon>
        <taxon>Endopterygota</taxon>
        <taxon>Coleoptera</taxon>
        <taxon>Polyphaga</taxon>
        <taxon>Scarabaeiformia</taxon>
        <taxon>Scarabaeidae</taxon>
        <taxon>Rutelinae</taxon>
        <taxon>Popillia</taxon>
    </lineage>
</organism>
<evidence type="ECO:0000259" key="3">
    <source>
        <dbReference type="PROSITE" id="PS51089"/>
    </source>
</evidence>
<dbReference type="FunFam" id="3.40.20.10:FF:000001">
    <property type="entry name" value="Gelsolin"/>
    <property type="match status" value="1"/>
</dbReference>
<dbReference type="PANTHER" id="PTHR11977:SF137">
    <property type="entry name" value="VILLIN-LIKE PROTEIN QUAIL"/>
    <property type="match status" value="1"/>
</dbReference>
<evidence type="ECO:0000256" key="2">
    <source>
        <dbReference type="ARBA" id="ARBA00022737"/>
    </source>
</evidence>
<dbReference type="SUPFAM" id="SSF47050">
    <property type="entry name" value="VHP, Villin headpiece domain"/>
    <property type="match status" value="1"/>
</dbReference>
<dbReference type="Pfam" id="PF02209">
    <property type="entry name" value="VHP"/>
    <property type="match status" value="1"/>
</dbReference>
<dbReference type="Proteomes" id="UP001458880">
    <property type="component" value="Unassembled WGS sequence"/>
</dbReference>
<dbReference type="PRINTS" id="PR00597">
    <property type="entry name" value="GELSOLIN"/>
</dbReference>
<comment type="caution">
    <text evidence="4">The sequence shown here is derived from an EMBL/GenBank/DDBJ whole genome shotgun (WGS) entry which is preliminary data.</text>
</comment>
<keyword evidence="5" id="KW-1185">Reference proteome</keyword>
<dbReference type="GO" id="GO:0005737">
    <property type="term" value="C:cytoplasm"/>
    <property type="evidence" value="ECO:0007669"/>
    <property type="project" value="TreeGrafter"/>
</dbReference>
<dbReference type="Pfam" id="PF00626">
    <property type="entry name" value="Gelsolin"/>
    <property type="match status" value="4"/>
</dbReference>
<dbReference type="CDD" id="cd11293">
    <property type="entry name" value="gelsolin_S4_like"/>
    <property type="match status" value="1"/>
</dbReference>
<dbReference type="SUPFAM" id="SSF55753">
    <property type="entry name" value="Actin depolymerizing proteins"/>
    <property type="match status" value="6"/>
</dbReference>
<dbReference type="GO" id="GO:0008154">
    <property type="term" value="P:actin polymerization or depolymerization"/>
    <property type="evidence" value="ECO:0007669"/>
    <property type="project" value="TreeGrafter"/>
</dbReference>
<dbReference type="InterPro" id="IPR036886">
    <property type="entry name" value="Villin_headpiece_dom_sf"/>
</dbReference>
<proteinExistence type="inferred from homology"/>
<dbReference type="Gene3D" id="1.10.950.10">
    <property type="entry name" value="Villin headpiece domain"/>
    <property type="match status" value="1"/>
</dbReference>
<dbReference type="PANTHER" id="PTHR11977">
    <property type="entry name" value="VILLIN"/>
    <property type="match status" value="1"/>
</dbReference>
<name>A0AAW1MBA4_POPJA</name>
<dbReference type="InterPro" id="IPR029006">
    <property type="entry name" value="ADF-H/Gelsolin-like_dom_sf"/>
</dbReference>
<reference evidence="4 5" key="1">
    <citation type="journal article" date="2024" name="BMC Genomics">
        <title>De novo assembly and annotation of Popillia japonica's genome with initial clues to its potential as an invasive pest.</title>
        <authorList>
            <person name="Cucini C."/>
            <person name="Boschi S."/>
            <person name="Funari R."/>
            <person name="Cardaioli E."/>
            <person name="Iannotti N."/>
            <person name="Marturano G."/>
            <person name="Paoli F."/>
            <person name="Bruttini M."/>
            <person name="Carapelli A."/>
            <person name="Frati F."/>
            <person name="Nardi F."/>
        </authorList>
    </citation>
    <scope>NUCLEOTIDE SEQUENCE [LARGE SCALE GENOMIC DNA]</scope>
    <source>
        <strain evidence="4">DMR45628</strain>
    </source>
</reference>
<dbReference type="PROSITE" id="PS51089">
    <property type="entry name" value="HP"/>
    <property type="match status" value="1"/>
</dbReference>
<dbReference type="GO" id="GO:0051015">
    <property type="term" value="F:actin filament binding"/>
    <property type="evidence" value="ECO:0007669"/>
    <property type="project" value="InterPro"/>
</dbReference>
<dbReference type="InterPro" id="IPR007122">
    <property type="entry name" value="Villin/Gelsolin"/>
</dbReference>
<dbReference type="CDD" id="cd11290">
    <property type="entry name" value="gelsolin_S1_like"/>
    <property type="match status" value="1"/>
</dbReference>
<dbReference type="AlphaFoldDB" id="A0AAW1MBA4"/>
<sequence>MQSFDLHQVDYDEAYTNGVNTGNVDAAFKKVPKNSTGFHIWRISNMNVVPLARDQYGIFYDGDSYIVYAASQSGQPCGTDTVCREIRGAQLEYHIHFWLGNATAADKSGVAAYKTVELDGYLGGTATQHRETQGNESARFKSYFKNGFRILKGTWPTSTSDHGTTINNTEFHPVLYKVKGKRNPVMIQQQSVSWKHFNSGDVFLILTEKIIFVWVGRAANGIEKLHATKTAMQLKTETNVAKIVFVDDGYEQSIQNEDKVEFQKYLPLNQRHVLPSEQIDDETAEKQHRSDIRLYRCSDNSGKYRVTELKSGPLMQSDLDSDDVFILDHGTFGIWVWVGKRANDKERSEAMRNARGFVKKKKYPNETTVTRVIDGAEPIEFKMLFISWKNKEIVKSKAINGTKSTKIAITKFDANLMYDRPTLAAETQLLDDGSGTTRLWRINKKEAIEISKEKFGNFFNSDCYLVWYSYQNHGQRHILYTWFGLHATPEEMTQAFTKAAEIDNELGGITLLVRVIQGREPCQFLQIFKGKLTVFRGKGIDCDDTGRNSKTPTNYLLHIQGSASYNTKATQVATKATSLNSNYCFVLRKLKRYYVWSGLNSTGDQREMAKHFTGKDFELVLEGKEPQEFWELLGGKQTFVTNKITQDDDDLKNPRLFNCSMLKDKFKAEEVFNFSQTDLIPEDVMLLDASSTIFIFEMALEYLRTDPAGRDVNTPIVQVKQGNEPPIFTGFFKSWDKNWWTEHVCFDELRCQVEGTATKRDVNNENGKEEDDFDKFEKYPVSMLREPTDKLSNKVDPLQKELYLTHDDFVFIFKMKYHDFKNLPKWKQQELKKKAGLF</sequence>
<dbReference type="SMART" id="SM00153">
    <property type="entry name" value="VHP"/>
    <property type="match status" value="1"/>
</dbReference>
<dbReference type="GO" id="GO:0015629">
    <property type="term" value="C:actin cytoskeleton"/>
    <property type="evidence" value="ECO:0007669"/>
    <property type="project" value="TreeGrafter"/>
</dbReference>
<protein>
    <submittedName>
        <fullName evidence="4">Gelsolin repeat</fullName>
    </submittedName>
</protein>
<evidence type="ECO:0000256" key="1">
    <source>
        <dbReference type="ARBA" id="ARBA00008418"/>
    </source>
</evidence>
<dbReference type="InterPro" id="IPR007123">
    <property type="entry name" value="Gelsolin-like_dom"/>
</dbReference>
<dbReference type="SMART" id="SM00262">
    <property type="entry name" value="GEL"/>
    <property type="match status" value="6"/>
</dbReference>
<evidence type="ECO:0000313" key="5">
    <source>
        <dbReference type="Proteomes" id="UP001458880"/>
    </source>
</evidence>